<dbReference type="Pfam" id="PF17763">
    <property type="entry name" value="Asparaginase_C"/>
    <property type="match status" value="1"/>
</dbReference>
<sequence length="326" mass="34320">MALPKLAIAALGGTVSMQAKNAGEGVIPTVSGETLLASVPELATLARVTVETLGLLPSASLDFDFLLSALSWANVQISQGAVGIVITQGTDTLEETATFFDYLWDHDEPLVLTGAMRSAAQAGADGPANLLDACRVALAESSRQRGVHVVMNGQIHSANAVRKTDSLALQAFSSPIVGPVGMVMENAVNFLRLPVRRRVLPLPQLTTQKIALLEASLCADTLLIENILELGYDGLVIAGFGAGHVGASWADVIETIARKIPVIVATRTGSGSTAQSTYGFIGSEMDLISKGASMAGFLCPRKARILLWLLVGCQRQDELARFLVQN</sequence>
<accession>A0A502HPX3</accession>
<evidence type="ECO:0000256" key="1">
    <source>
        <dbReference type="ARBA" id="ARBA00010518"/>
    </source>
</evidence>
<evidence type="ECO:0000256" key="4">
    <source>
        <dbReference type="PIRSR" id="PIRSR001220-2"/>
    </source>
</evidence>
<dbReference type="SFLD" id="SFLDS00057">
    <property type="entry name" value="Glutaminase/Asparaginase"/>
    <property type="match status" value="1"/>
</dbReference>
<dbReference type="RefSeq" id="WP_140668510.1">
    <property type="nucleotide sequence ID" value="NZ_RCZE01000007.1"/>
</dbReference>
<comment type="caution">
    <text evidence="7">The sequence shown here is derived from an EMBL/GenBank/DDBJ whole genome shotgun (WGS) entry which is preliminary data.</text>
</comment>
<dbReference type="PIRSF" id="PIRSF500176">
    <property type="entry name" value="L_ASNase"/>
    <property type="match status" value="1"/>
</dbReference>
<feature type="binding site" evidence="4">
    <location>
        <position position="58"/>
    </location>
    <ligand>
        <name>substrate</name>
    </ligand>
</feature>
<keyword evidence="2" id="KW-0378">Hydrolase</keyword>
<name>A0A502HPX3_9PSED</name>
<dbReference type="InterPro" id="IPR027474">
    <property type="entry name" value="L-asparaginase_N"/>
</dbReference>
<dbReference type="InterPro" id="IPR040919">
    <property type="entry name" value="Asparaginase_C"/>
</dbReference>
<dbReference type="Gene3D" id="3.40.50.1170">
    <property type="entry name" value="L-asparaginase, N-terminal domain"/>
    <property type="match status" value="1"/>
</dbReference>
<feature type="active site" description="O-isoaspartyl threonine intermediate" evidence="3">
    <location>
        <position position="14"/>
    </location>
</feature>
<dbReference type="AlphaFoldDB" id="A0A502HPX3"/>
<dbReference type="GO" id="GO:0004067">
    <property type="term" value="F:asparaginase activity"/>
    <property type="evidence" value="ECO:0007669"/>
    <property type="project" value="UniProtKB-UniRule"/>
</dbReference>
<protein>
    <submittedName>
        <fullName evidence="7">Asparaginase</fullName>
    </submittedName>
</protein>
<evidence type="ECO:0000313" key="8">
    <source>
        <dbReference type="Proteomes" id="UP000317933"/>
    </source>
</evidence>
<evidence type="ECO:0000259" key="5">
    <source>
        <dbReference type="Pfam" id="PF00710"/>
    </source>
</evidence>
<dbReference type="PANTHER" id="PTHR11707:SF28">
    <property type="entry name" value="60 KDA LYSOPHOSPHOLIPASE"/>
    <property type="match status" value="1"/>
</dbReference>
<dbReference type="Proteomes" id="UP000317933">
    <property type="component" value="Unassembled WGS sequence"/>
</dbReference>
<evidence type="ECO:0000313" key="7">
    <source>
        <dbReference type="EMBL" id="TPG76839.1"/>
    </source>
</evidence>
<feature type="domain" description="L-asparaginase N-terminal" evidence="5">
    <location>
        <begin position="5"/>
        <end position="193"/>
    </location>
</feature>
<dbReference type="InterPro" id="IPR037152">
    <property type="entry name" value="L-asparaginase_N_sf"/>
</dbReference>
<dbReference type="EMBL" id="RCZE01000007">
    <property type="protein sequence ID" value="TPG76839.1"/>
    <property type="molecule type" value="Genomic_DNA"/>
</dbReference>
<dbReference type="Gene3D" id="3.40.50.40">
    <property type="match status" value="1"/>
</dbReference>
<dbReference type="PRINTS" id="PR00139">
    <property type="entry name" value="ASNGLNASE"/>
</dbReference>
<comment type="similarity">
    <text evidence="1">Belongs to the asparaginase 1 family.</text>
</comment>
<evidence type="ECO:0000259" key="6">
    <source>
        <dbReference type="Pfam" id="PF17763"/>
    </source>
</evidence>
<dbReference type="CDD" id="cd08964">
    <property type="entry name" value="L-asparaginase_II"/>
    <property type="match status" value="1"/>
</dbReference>
<dbReference type="PANTHER" id="PTHR11707">
    <property type="entry name" value="L-ASPARAGINASE"/>
    <property type="match status" value="1"/>
</dbReference>
<dbReference type="InterPro" id="IPR027473">
    <property type="entry name" value="L-asparaginase_C"/>
</dbReference>
<feature type="binding site" evidence="4">
    <location>
        <begin position="90"/>
        <end position="91"/>
    </location>
    <ligand>
        <name>substrate</name>
    </ligand>
</feature>
<proteinExistence type="inferred from homology"/>
<dbReference type="InterPro" id="IPR036152">
    <property type="entry name" value="Asp/glu_Ase-like_sf"/>
</dbReference>
<reference evidence="7 8" key="1">
    <citation type="journal article" date="2019" name="Environ. Microbiol.">
        <title>Species interactions and distinct microbial communities in high Arctic permafrost affected cryosols are associated with the CH4 and CO2 gas fluxes.</title>
        <authorList>
            <person name="Altshuler I."/>
            <person name="Hamel J."/>
            <person name="Turney S."/>
            <person name="Magnuson E."/>
            <person name="Levesque R."/>
            <person name="Greer C."/>
            <person name="Whyte L.G."/>
        </authorList>
    </citation>
    <scope>NUCLEOTIDE SEQUENCE [LARGE SCALE GENOMIC DNA]</scope>
    <source>
        <strain evidence="7 8">E3</strain>
    </source>
</reference>
<dbReference type="SMART" id="SM00870">
    <property type="entry name" value="Asparaginase"/>
    <property type="match status" value="1"/>
</dbReference>
<dbReference type="PIRSF" id="PIRSF001220">
    <property type="entry name" value="L-ASNase_gatD"/>
    <property type="match status" value="1"/>
</dbReference>
<organism evidence="7 8">
    <name type="scientific">Pseudomonas arsenicoxydans</name>
    <dbReference type="NCBI Taxonomy" id="702115"/>
    <lineage>
        <taxon>Bacteria</taxon>
        <taxon>Pseudomonadati</taxon>
        <taxon>Pseudomonadota</taxon>
        <taxon>Gammaproteobacteria</taxon>
        <taxon>Pseudomonadales</taxon>
        <taxon>Pseudomonadaceae</taxon>
        <taxon>Pseudomonas</taxon>
    </lineage>
</organism>
<dbReference type="InterPro" id="IPR006034">
    <property type="entry name" value="Asparaginase/glutaminase-like"/>
</dbReference>
<gene>
    <name evidence="7" type="ORF">EAH78_16940</name>
</gene>
<evidence type="ECO:0000256" key="2">
    <source>
        <dbReference type="ARBA" id="ARBA00022801"/>
    </source>
</evidence>
<feature type="domain" description="Asparaginase/glutaminase C-terminal" evidence="6">
    <location>
        <begin position="209"/>
        <end position="316"/>
    </location>
</feature>
<dbReference type="Pfam" id="PF00710">
    <property type="entry name" value="Asparaginase"/>
    <property type="match status" value="1"/>
</dbReference>
<dbReference type="PROSITE" id="PS51732">
    <property type="entry name" value="ASN_GLN_ASE_3"/>
    <property type="match status" value="1"/>
</dbReference>
<dbReference type="GO" id="GO:0006528">
    <property type="term" value="P:asparagine metabolic process"/>
    <property type="evidence" value="ECO:0007669"/>
    <property type="project" value="InterPro"/>
</dbReference>
<dbReference type="InterPro" id="IPR004550">
    <property type="entry name" value="AsnASE_II"/>
</dbReference>
<dbReference type="SUPFAM" id="SSF53774">
    <property type="entry name" value="Glutaminase/Asparaginase"/>
    <property type="match status" value="1"/>
</dbReference>
<evidence type="ECO:0000256" key="3">
    <source>
        <dbReference type="PIRSR" id="PIRSR001220-1"/>
    </source>
</evidence>